<evidence type="ECO:0000313" key="2">
    <source>
        <dbReference type="EMBL" id="WAR23635.1"/>
    </source>
</evidence>
<feature type="compositionally biased region" description="Polar residues" evidence="1">
    <location>
        <begin position="61"/>
        <end position="81"/>
    </location>
</feature>
<name>A0ABY7FN36_MYAAR</name>
<keyword evidence="3" id="KW-1185">Reference proteome</keyword>
<accession>A0ABY7FN36</accession>
<sequence>MTVGAAFSVGKKEAEIEQILTEKLMAESNLNQHKITQTNMEKKKQSLTQTTTKTNVKSNSAQPRKSGQHIEQCTKQVSSQARPRITRHIQRTFRPLMASPPNYWQLQRTGTPFRRRPQFHMAAPSECVHLLPFCMALQGLSMEVRRHAPSDMKRIIQDKTFKLRGYQQPINKIMKSDKCSKGGGHICWNPAGDCRYDGEADDLLTFINENNINFLNDGHITRVSEKQNEADSAIDLSLISSHLHSSNPTSIKHENWQLARLNAKEIIQNAKKQGWQNFCSKITHKTNSKELWEFVRKVKGTPLPDEPPFKIGDKVIHNQKDMADILVEHYEKISSDKECTQHFIDIKNRTYNIINEREDIKYNADCSMIQLNRALANCKSGAPGEDGIHYDTLKKLPTPAKQTLLCLFNQSWKSGSTPESG</sequence>
<proteinExistence type="predicted"/>
<feature type="compositionally biased region" description="Low complexity" evidence="1">
    <location>
        <begin position="46"/>
        <end position="60"/>
    </location>
</feature>
<gene>
    <name evidence="2" type="ORF">MAR_037304</name>
</gene>
<reference evidence="2" key="1">
    <citation type="submission" date="2022-11" db="EMBL/GenBank/DDBJ databases">
        <title>Centuries of genome instability and evolution in soft-shell clam transmissible cancer (bioRxiv).</title>
        <authorList>
            <person name="Hart S.F.M."/>
            <person name="Yonemitsu M.A."/>
            <person name="Giersch R.M."/>
            <person name="Beal B.F."/>
            <person name="Arriagada G."/>
            <person name="Davis B.W."/>
            <person name="Ostrander E.A."/>
            <person name="Goff S.P."/>
            <person name="Metzger M.J."/>
        </authorList>
    </citation>
    <scope>NUCLEOTIDE SEQUENCE</scope>
    <source>
        <strain evidence="2">MELC-2E11</strain>
        <tissue evidence="2">Siphon/mantle</tissue>
    </source>
</reference>
<evidence type="ECO:0000256" key="1">
    <source>
        <dbReference type="SAM" id="MobiDB-lite"/>
    </source>
</evidence>
<dbReference type="Proteomes" id="UP001164746">
    <property type="component" value="Chromosome 13"/>
</dbReference>
<organism evidence="2 3">
    <name type="scientific">Mya arenaria</name>
    <name type="common">Soft-shell clam</name>
    <dbReference type="NCBI Taxonomy" id="6604"/>
    <lineage>
        <taxon>Eukaryota</taxon>
        <taxon>Metazoa</taxon>
        <taxon>Spiralia</taxon>
        <taxon>Lophotrochozoa</taxon>
        <taxon>Mollusca</taxon>
        <taxon>Bivalvia</taxon>
        <taxon>Autobranchia</taxon>
        <taxon>Heteroconchia</taxon>
        <taxon>Euheterodonta</taxon>
        <taxon>Imparidentia</taxon>
        <taxon>Neoheterodontei</taxon>
        <taxon>Myida</taxon>
        <taxon>Myoidea</taxon>
        <taxon>Myidae</taxon>
        <taxon>Mya</taxon>
    </lineage>
</organism>
<protein>
    <submittedName>
        <fullName evidence="2">Uncharacterized protein</fullName>
    </submittedName>
</protein>
<feature type="non-terminal residue" evidence="2">
    <location>
        <position position="1"/>
    </location>
</feature>
<dbReference type="EMBL" id="CP111024">
    <property type="protein sequence ID" value="WAR23635.1"/>
    <property type="molecule type" value="Genomic_DNA"/>
</dbReference>
<feature type="region of interest" description="Disordered" evidence="1">
    <location>
        <begin position="36"/>
        <end position="83"/>
    </location>
</feature>
<evidence type="ECO:0000313" key="3">
    <source>
        <dbReference type="Proteomes" id="UP001164746"/>
    </source>
</evidence>